<feature type="domain" description="tRNA/rRNA methyltransferase SpoU type" evidence="3">
    <location>
        <begin position="133"/>
        <end position="270"/>
    </location>
</feature>
<dbReference type="EMBL" id="CP138335">
    <property type="protein sequence ID" value="XBW08900.1"/>
    <property type="molecule type" value="Genomic_DNA"/>
</dbReference>
<evidence type="ECO:0000313" key="4">
    <source>
        <dbReference type="EMBL" id="XBW08900.1"/>
    </source>
</evidence>
<dbReference type="PANTHER" id="PTHR43191">
    <property type="entry name" value="RRNA METHYLTRANSFERASE 3"/>
    <property type="match status" value="1"/>
</dbReference>
<dbReference type="GO" id="GO:0008173">
    <property type="term" value="F:RNA methyltransferase activity"/>
    <property type="evidence" value="ECO:0007669"/>
    <property type="project" value="InterPro"/>
</dbReference>
<dbReference type="InterPro" id="IPR001537">
    <property type="entry name" value="SpoU_MeTrfase"/>
</dbReference>
<dbReference type="GO" id="GO:0003723">
    <property type="term" value="F:RNA binding"/>
    <property type="evidence" value="ECO:0007669"/>
    <property type="project" value="InterPro"/>
</dbReference>
<proteinExistence type="predicted"/>
<dbReference type="GO" id="GO:0032259">
    <property type="term" value="P:methylation"/>
    <property type="evidence" value="ECO:0007669"/>
    <property type="project" value="UniProtKB-KW"/>
</dbReference>
<dbReference type="InterPro" id="IPR029026">
    <property type="entry name" value="tRNA_m1G_MTases_N"/>
</dbReference>
<keyword evidence="2" id="KW-0808">Transferase</keyword>
<dbReference type="InterPro" id="IPR029028">
    <property type="entry name" value="Alpha/beta_knot_MTases"/>
</dbReference>
<dbReference type="KEGG" id="sapp:SAC06_04930"/>
<dbReference type="CDD" id="cd18095">
    <property type="entry name" value="SpoU-like_rRNA-MTase"/>
    <property type="match status" value="1"/>
</dbReference>
<sequence>MLLSVENGNWPADHASLRAAFTGLKDVQLRQKWETESGVYLAESRSVIERAVQAGHAPLAFLLAPRWLDQLADVLTATGGDRTGGNLPVFLVPEDETELITGFRVHRGALALFRRPPSPEVDRFLAEATGPIAILEGLVDHTNVGAIFRSAAALGIDRVLVTPTCADPLYRRSVRVSMGAVFQVPWTRLPAWPDLDLLHRHGYEAWALTPNAPAESLDEVQPGGKIALLLGSEGPGLTASTLNQADRRVAIPLDHEVDSLNVATAAAIAFWEVRRLSRPATPQSR</sequence>
<evidence type="ECO:0000259" key="3">
    <source>
        <dbReference type="Pfam" id="PF00588"/>
    </source>
</evidence>
<dbReference type="InterPro" id="IPR029064">
    <property type="entry name" value="Ribosomal_eL30-like_sf"/>
</dbReference>
<dbReference type="SUPFAM" id="SSF55315">
    <property type="entry name" value="L30e-like"/>
    <property type="match status" value="1"/>
</dbReference>
<dbReference type="Pfam" id="PF00588">
    <property type="entry name" value="SpoU_methylase"/>
    <property type="match status" value="1"/>
</dbReference>
<dbReference type="InterPro" id="IPR051259">
    <property type="entry name" value="rRNA_Methyltransferase"/>
</dbReference>
<dbReference type="Gene3D" id="3.40.1280.10">
    <property type="match status" value="1"/>
</dbReference>
<organism evidence="4">
    <name type="scientific">Scrofimicrobium appendicitidis</name>
    <dbReference type="NCBI Taxonomy" id="3079930"/>
    <lineage>
        <taxon>Bacteria</taxon>
        <taxon>Bacillati</taxon>
        <taxon>Actinomycetota</taxon>
        <taxon>Actinomycetes</taxon>
        <taxon>Actinomycetales</taxon>
        <taxon>Actinomycetaceae</taxon>
        <taxon>Scrofimicrobium</taxon>
    </lineage>
</organism>
<dbReference type="PANTHER" id="PTHR43191:SF12">
    <property type="entry name" value="RRNA METHYLASE"/>
    <property type="match status" value="1"/>
</dbReference>
<dbReference type="GO" id="GO:0006396">
    <property type="term" value="P:RNA processing"/>
    <property type="evidence" value="ECO:0007669"/>
    <property type="project" value="InterPro"/>
</dbReference>
<keyword evidence="1 4" id="KW-0489">Methyltransferase</keyword>
<reference evidence="4" key="1">
    <citation type="submission" date="2023-11" db="EMBL/GenBank/DDBJ databases">
        <title>Scrofimicrobium hongkongense sp. nov., isolated from a patient with peritonitis.</title>
        <authorList>
            <person name="Lao H.Y."/>
            <person name="Wong A.Y.P."/>
            <person name="Ng T.L."/>
            <person name="Wong R.Y.L."/>
            <person name="Yau M.C.Y."/>
            <person name="Lam J.Y.W."/>
            <person name="Siu G.K.H."/>
        </authorList>
    </citation>
    <scope>NUCLEOTIDE SEQUENCE</scope>
    <source>
        <strain evidence="4">R131</strain>
    </source>
</reference>
<name>A0AAU7VAK2_9ACTO</name>
<gene>
    <name evidence="4" type="ORF">SAC06_04930</name>
</gene>
<accession>A0AAU7VAK2</accession>
<dbReference type="AlphaFoldDB" id="A0AAU7VAK2"/>
<protein>
    <submittedName>
        <fullName evidence="4">RNA methyltransferase</fullName>
    </submittedName>
</protein>
<evidence type="ECO:0000256" key="1">
    <source>
        <dbReference type="ARBA" id="ARBA00022603"/>
    </source>
</evidence>
<evidence type="ECO:0000256" key="2">
    <source>
        <dbReference type="ARBA" id="ARBA00022679"/>
    </source>
</evidence>
<dbReference type="RefSeq" id="WP_350259100.1">
    <property type="nucleotide sequence ID" value="NZ_CP138335.1"/>
</dbReference>
<dbReference type="SUPFAM" id="SSF75217">
    <property type="entry name" value="alpha/beta knot"/>
    <property type="match status" value="1"/>
</dbReference>